<feature type="region of interest" description="Disordered" evidence="1">
    <location>
        <begin position="68"/>
        <end position="130"/>
    </location>
</feature>
<name>A0A2J6SYB5_9HELO</name>
<proteinExistence type="predicted"/>
<feature type="compositionally biased region" description="Low complexity" evidence="1">
    <location>
        <begin position="86"/>
        <end position="130"/>
    </location>
</feature>
<dbReference type="RefSeq" id="XP_024732660.1">
    <property type="nucleotide sequence ID" value="XM_024888712.1"/>
</dbReference>
<dbReference type="Proteomes" id="UP000235371">
    <property type="component" value="Unassembled WGS sequence"/>
</dbReference>
<organism evidence="2 3">
    <name type="scientific">Hyaloscypha bicolor E</name>
    <dbReference type="NCBI Taxonomy" id="1095630"/>
    <lineage>
        <taxon>Eukaryota</taxon>
        <taxon>Fungi</taxon>
        <taxon>Dikarya</taxon>
        <taxon>Ascomycota</taxon>
        <taxon>Pezizomycotina</taxon>
        <taxon>Leotiomycetes</taxon>
        <taxon>Helotiales</taxon>
        <taxon>Hyaloscyphaceae</taxon>
        <taxon>Hyaloscypha</taxon>
        <taxon>Hyaloscypha bicolor</taxon>
    </lineage>
</organism>
<dbReference type="STRING" id="1095630.A0A2J6SYB5"/>
<protein>
    <submittedName>
        <fullName evidence="2">Uncharacterized protein</fullName>
    </submittedName>
</protein>
<dbReference type="OrthoDB" id="3564988at2759"/>
<gene>
    <name evidence="2" type="ORF">K444DRAFT_78824</name>
</gene>
<evidence type="ECO:0000313" key="3">
    <source>
        <dbReference type="Proteomes" id="UP000235371"/>
    </source>
</evidence>
<evidence type="ECO:0000256" key="1">
    <source>
        <dbReference type="SAM" id="MobiDB-lite"/>
    </source>
</evidence>
<dbReference type="GeneID" id="36596788"/>
<reference evidence="2 3" key="1">
    <citation type="submission" date="2016-04" db="EMBL/GenBank/DDBJ databases">
        <title>A degradative enzymes factory behind the ericoid mycorrhizal symbiosis.</title>
        <authorList>
            <consortium name="DOE Joint Genome Institute"/>
            <person name="Martino E."/>
            <person name="Morin E."/>
            <person name="Grelet G."/>
            <person name="Kuo A."/>
            <person name="Kohler A."/>
            <person name="Daghino S."/>
            <person name="Barry K."/>
            <person name="Choi C."/>
            <person name="Cichocki N."/>
            <person name="Clum A."/>
            <person name="Copeland A."/>
            <person name="Hainaut M."/>
            <person name="Haridas S."/>
            <person name="Labutti K."/>
            <person name="Lindquist E."/>
            <person name="Lipzen A."/>
            <person name="Khouja H.-R."/>
            <person name="Murat C."/>
            <person name="Ohm R."/>
            <person name="Olson A."/>
            <person name="Spatafora J."/>
            <person name="Veneault-Fourrey C."/>
            <person name="Henrissat B."/>
            <person name="Grigoriev I."/>
            <person name="Martin F."/>
            <person name="Perotto S."/>
        </authorList>
    </citation>
    <scope>NUCLEOTIDE SEQUENCE [LARGE SCALE GENOMIC DNA]</scope>
    <source>
        <strain evidence="2 3">E</strain>
    </source>
</reference>
<feature type="compositionally biased region" description="Low complexity" evidence="1">
    <location>
        <begin position="68"/>
        <end position="78"/>
    </location>
</feature>
<sequence>MLLTFQSIVMKNFGSILTFLAISASLVSGRALPSSEDGLKAREPLAVVSEVFARSPKKNKAAANETATALAASTSATGKKGKAPKGGKASASNSTIAAASNSTSTATGKKAKGTAAAKNPSSTAAASSGGASGILSELESELAGLGLNLGGLGLRSAPVLEARKKKNGTAVAGAAAASGTGVAGKKAKAAKAGKAKGTGAVAAVSCFPSPTPSFALEKKSGTELSMSQVKLRYSRSPKRMSLGLW</sequence>
<keyword evidence="3" id="KW-1185">Reference proteome</keyword>
<dbReference type="AlphaFoldDB" id="A0A2J6SYB5"/>
<accession>A0A2J6SYB5</accession>
<evidence type="ECO:0000313" key="2">
    <source>
        <dbReference type="EMBL" id="PMD55756.1"/>
    </source>
</evidence>
<dbReference type="EMBL" id="KZ613854">
    <property type="protein sequence ID" value="PMD55756.1"/>
    <property type="molecule type" value="Genomic_DNA"/>
</dbReference>
<dbReference type="InParanoid" id="A0A2J6SYB5"/>